<dbReference type="SUPFAM" id="SSF110391">
    <property type="entry name" value="GlpP-like"/>
    <property type="match status" value="1"/>
</dbReference>
<dbReference type="Proteomes" id="UP000182589">
    <property type="component" value="Unassembled WGS sequence"/>
</dbReference>
<keyword evidence="3" id="KW-1185">Reference proteome</keyword>
<reference evidence="3" key="1">
    <citation type="submission" date="2016-10" db="EMBL/GenBank/DDBJ databases">
        <authorList>
            <person name="Varghese N."/>
        </authorList>
    </citation>
    <scope>NUCLEOTIDE SEQUENCE [LARGE SCALE GENOMIC DNA]</scope>
    <source>
        <strain evidence="3">DSM 12489</strain>
    </source>
</reference>
<comment type="function">
    <text evidence="1">Regulates expression of the glpD operon. In the presence of glycerol 3-phosphate (G3P) causes antitermination of transcription of glpD at the inverted repeat of the leader region to enhance its transcription. Binds and stabilizes glpD leader mRNA.</text>
</comment>
<name>A0A1H2TUJ3_9BACL</name>
<dbReference type="PANTHER" id="PTHR35787">
    <property type="entry name" value="GLYCEROL UPTAKE OPERON ANTITERMINATOR REGULATORY PROTEIN"/>
    <property type="match status" value="1"/>
</dbReference>
<dbReference type="AlphaFoldDB" id="A0A1H2TUJ3"/>
<dbReference type="STRING" id="89784.SAMN04489725_106143"/>
<keyword evidence="1" id="KW-0805">Transcription regulation</keyword>
<evidence type="ECO:0000313" key="3">
    <source>
        <dbReference type="Proteomes" id="UP000182589"/>
    </source>
</evidence>
<organism evidence="2 3">
    <name type="scientific">Alicyclobacillus hesperidum</name>
    <dbReference type="NCBI Taxonomy" id="89784"/>
    <lineage>
        <taxon>Bacteria</taxon>
        <taxon>Bacillati</taxon>
        <taxon>Bacillota</taxon>
        <taxon>Bacilli</taxon>
        <taxon>Bacillales</taxon>
        <taxon>Alicyclobacillaceae</taxon>
        <taxon>Alicyclobacillus</taxon>
    </lineage>
</organism>
<dbReference type="Gene3D" id="3.20.20.70">
    <property type="entry name" value="Aldolase class I"/>
    <property type="match status" value="1"/>
</dbReference>
<dbReference type="GO" id="GO:0001072">
    <property type="term" value="F:transcription antitermination factor activity, RNA binding"/>
    <property type="evidence" value="ECO:0007669"/>
    <property type="project" value="TreeGrafter"/>
</dbReference>
<protein>
    <recommendedName>
        <fullName evidence="1">Glycerol uptake operon antiterminator regulatory protein</fullName>
    </recommendedName>
</protein>
<dbReference type="RefSeq" id="WP_074692814.1">
    <property type="nucleotide sequence ID" value="NZ_FNOJ01000006.1"/>
</dbReference>
<evidence type="ECO:0000313" key="2">
    <source>
        <dbReference type="EMBL" id="SDW47562.1"/>
    </source>
</evidence>
<dbReference type="PANTHER" id="PTHR35787:SF1">
    <property type="entry name" value="GLYCEROL UPTAKE OPERON ANTITERMINATOR REGULATORY PROTEIN"/>
    <property type="match status" value="1"/>
</dbReference>
<dbReference type="InterPro" id="IPR013785">
    <property type="entry name" value="Aldolase_TIM"/>
</dbReference>
<accession>A0A1H2TUJ3</accession>
<dbReference type="InterPro" id="IPR006699">
    <property type="entry name" value="GlpP"/>
</dbReference>
<dbReference type="EMBL" id="FNOJ01000006">
    <property type="protein sequence ID" value="SDW47562.1"/>
    <property type="molecule type" value="Genomic_DNA"/>
</dbReference>
<dbReference type="PIRSF" id="PIRSF016897">
    <property type="entry name" value="GlpP"/>
    <property type="match status" value="1"/>
</dbReference>
<evidence type="ECO:0000256" key="1">
    <source>
        <dbReference type="PIRNR" id="PIRNR016897"/>
    </source>
</evidence>
<gene>
    <name evidence="2" type="ORF">SAMN04489725_106143</name>
</gene>
<keyword evidence="1" id="KW-0319">Glycerol metabolism</keyword>
<keyword evidence="1" id="KW-0694">RNA-binding</keyword>
<dbReference type="Pfam" id="PF04309">
    <property type="entry name" value="G3P_antiterm"/>
    <property type="match status" value="1"/>
</dbReference>
<dbReference type="GO" id="GO:0006071">
    <property type="term" value="P:glycerol metabolic process"/>
    <property type="evidence" value="ECO:0007669"/>
    <property type="project" value="UniProtKB-UniRule"/>
</dbReference>
<proteinExistence type="predicted"/>
<sequence>MHFDGQTVLPAVRSIKDYESLMAGNSAYVVLLESNLSALPSLVRMANKHQKKVILHADLIQGLKHDEAATQFLCQMIRPFGVISTHASVIATAKRQGVLAVQRVFLIDSHSLRTSYRILEQANPDYLEVLPGLLPHLIAEIREKTKIPILAGGFIRTRAEVEAALDAGATAVTSSVKELWEAR</sequence>
<dbReference type="GO" id="GO:0003723">
    <property type="term" value="F:RNA binding"/>
    <property type="evidence" value="ECO:0007669"/>
    <property type="project" value="UniProtKB-KW"/>
</dbReference>
<dbReference type="GO" id="GO:0045893">
    <property type="term" value="P:positive regulation of DNA-templated transcription"/>
    <property type="evidence" value="ECO:0007669"/>
    <property type="project" value="TreeGrafter"/>
</dbReference>
<keyword evidence="1" id="KW-0804">Transcription</keyword>